<dbReference type="AlphaFoldDB" id="A0A8T3VJU6"/>
<dbReference type="Proteomes" id="UP000713479">
    <property type="component" value="Unassembled WGS sequence"/>
</dbReference>
<name>A0A8T3VJU6_9EURY</name>
<gene>
    <name evidence="1" type="ORF">E7Z74_02650</name>
</gene>
<dbReference type="EMBL" id="SUTF01000003">
    <property type="protein sequence ID" value="MBE6510160.1"/>
    <property type="molecule type" value="Genomic_DNA"/>
</dbReference>
<comment type="caution">
    <text evidence="1">The sequence shown here is derived from an EMBL/GenBank/DDBJ whole genome shotgun (WGS) entry which is preliminary data.</text>
</comment>
<organism evidence="1 2">
    <name type="scientific">Methanobrevibacter millerae</name>
    <dbReference type="NCBI Taxonomy" id="230361"/>
    <lineage>
        <taxon>Archaea</taxon>
        <taxon>Methanobacteriati</taxon>
        <taxon>Methanobacteriota</taxon>
        <taxon>Methanomada group</taxon>
        <taxon>Methanobacteria</taxon>
        <taxon>Methanobacteriales</taxon>
        <taxon>Methanobacteriaceae</taxon>
        <taxon>Methanobrevibacter</taxon>
    </lineage>
</organism>
<accession>A0A8T3VJU6</accession>
<protein>
    <submittedName>
        <fullName evidence="1">Uncharacterized protein</fullName>
    </submittedName>
</protein>
<proteinExistence type="predicted"/>
<evidence type="ECO:0000313" key="2">
    <source>
        <dbReference type="Proteomes" id="UP000713479"/>
    </source>
</evidence>
<reference evidence="1" key="1">
    <citation type="submission" date="2019-04" db="EMBL/GenBank/DDBJ databases">
        <title>Evolution of Biomass-Degrading Anaerobic Consortia Revealed by Metagenomics.</title>
        <authorList>
            <person name="Peng X."/>
        </authorList>
    </citation>
    <scope>NUCLEOTIDE SEQUENCE</scope>
    <source>
        <strain evidence="1">SIG13</strain>
    </source>
</reference>
<sequence length="82" mass="9773">MLVKVNFIQCILLSGFYLKKDISLKTHEGTLRQLAKEYVKTGLLSKESYDFLYNGRETRKIPAMTIQKFFQRKKLKTLFYKM</sequence>
<evidence type="ECO:0000313" key="1">
    <source>
        <dbReference type="EMBL" id="MBE6510160.1"/>
    </source>
</evidence>